<protein>
    <recommendedName>
        <fullName evidence="5">Tetratricopeptide repeat protein</fullName>
    </recommendedName>
</protein>
<accession>A0A7J7LHU8</accession>
<dbReference type="PANTHER" id="PTHR22904:SF523">
    <property type="entry name" value="STRESS-INDUCED-PHOSPHOPROTEIN 1"/>
    <property type="match status" value="1"/>
</dbReference>
<dbReference type="OrthoDB" id="10250354at2759"/>
<dbReference type="GO" id="GO:0051879">
    <property type="term" value="F:Hsp90 protein binding"/>
    <property type="evidence" value="ECO:0007669"/>
    <property type="project" value="TreeGrafter"/>
</dbReference>
<evidence type="ECO:0000256" key="2">
    <source>
        <dbReference type="ARBA" id="ARBA00022803"/>
    </source>
</evidence>
<dbReference type="Proteomes" id="UP000541444">
    <property type="component" value="Unassembled WGS sequence"/>
</dbReference>
<keyword evidence="2" id="KW-0802">TPR repeat</keyword>
<proteinExistence type="predicted"/>
<gene>
    <name evidence="3" type="ORF">GIB67_012075</name>
</gene>
<evidence type="ECO:0000313" key="4">
    <source>
        <dbReference type="Proteomes" id="UP000541444"/>
    </source>
</evidence>
<dbReference type="AlphaFoldDB" id="A0A7J7LHU8"/>
<evidence type="ECO:0008006" key="5">
    <source>
        <dbReference type="Google" id="ProtNLM"/>
    </source>
</evidence>
<keyword evidence="4" id="KW-1185">Reference proteome</keyword>
<dbReference type="InterPro" id="IPR011990">
    <property type="entry name" value="TPR-like_helical_dom_sf"/>
</dbReference>
<dbReference type="EMBL" id="JACGCM010002271">
    <property type="protein sequence ID" value="KAF6142226.1"/>
    <property type="molecule type" value="Genomic_DNA"/>
</dbReference>
<sequence>MNEEILFKGNEAFIACRYEESVQLFSEAINHDPLNYAIYSKCSATYECIQKFEKSLADAQKTMKLKNLTSINDIQKPAIETIEHSEEVKNDENVDKIGDAKKFKKPYIGMIFCSIYEACNYYEEYG</sequence>
<name>A0A7J7LHU8_9MAGN</name>
<dbReference type="Gene3D" id="1.25.40.10">
    <property type="entry name" value="Tetratricopeptide repeat domain"/>
    <property type="match status" value="1"/>
</dbReference>
<dbReference type="PANTHER" id="PTHR22904">
    <property type="entry name" value="TPR REPEAT CONTAINING PROTEIN"/>
    <property type="match status" value="1"/>
</dbReference>
<organism evidence="3 4">
    <name type="scientific">Kingdonia uniflora</name>
    <dbReference type="NCBI Taxonomy" id="39325"/>
    <lineage>
        <taxon>Eukaryota</taxon>
        <taxon>Viridiplantae</taxon>
        <taxon>Streptophyta</taxon>
        <taxon>Embryophyta</taxon>
        <taxon>Tracheophyta</taxon>
        <taxon>Spermatophyta</taxon>
        <taxon>Magnoliopsida</taxon>
        <taxon>Ranunculales</taxon>
        <taxon>Circaeasteraceae</taxon>
        <taxon>Kingdonia</taxon>
    </lineage>
</organism>
<evidence type="ECO:0000313" key="3">
    <source>
        <dbReference type="EMBL" id="KAF6142226.1"/>
    </source>
</evidence>
<comment type="caution">
    <text evidence="3">The sequence shown here is derived from an EMBL/GenBank/DDBJ whole genome shotgun (WGS) entry which is preliminary data.</text>
</comment>
<evidence type="ECO:0000256" key="1">
    <source>
        <dbReference type="ARBA" id="ARBA00022737"/>
    </source>
</evidence>
<dbReference type="SUPFAM" id="SSF48452">
    <property type="entry name" value="TPR-like"/>
    <property type="match status" value="1"/>
</dbReference>
<reference evidence="3 4" key="1">
    <citation type="journal article" date="2020" name="IScience">
        <title>Genome Sequencing of the Endangered Kingdonia uniflora (Circaeasteraceae, Ranunculales) Reveals Potential Mechanisms of Evolutionary Specialization.</title>
        <authorList>
            <person name="Sun Y."/>
            <person name="Deng T."/>
            <person name="Zhang A."/>
            <person name="Moore M.J."/>
            <person name="Landis J.B."/>
            <person name="Lin N."/>
            <person name="Zhang H."/>
            <person name="Zhang X."/>
            <person name="Huang J."/>
            <person name="Zhang X."/>
            <person name="Sun H."/>
            <person name="Wang H."/>
        </authorList>
    </citation>
    <scope>NUCLEOTIDE SEQUENCE [LARGE SCALE GENOMIC DNA]</scope>
    <source>
        <strain evidence="3">TB1705</strain>
        <tissue evidence="3">Leaf</tissue>
    </source>
</reference>
<keyword evidence="1" id="KW-0677">Repeat</keyword>